<dbReference type="SMART" id="SM00642">
    <property type="entry name" value="Aamy"/>
    <property type="match status" value="1"/>
</dbReference>
<dbReference type="InterPro" id="IPR013780">
    <property type="entry name" value="Glyco_hydro_b"/>
</dbReference>
<gene>
    <name evidence="2" type="ORF">H3C67_03570</name>
</gene>
<feature type="domain" description="Glycosyl hydrolase family 13 catalytic" evidence="1">
    <location>
        <begin position="9"/>
        <end position="399"/>
    </location>
</feature>
<sequence length="501" mass="57747">MKRMWLRKNVMFNLLMAQDQNSLVNFSQLEPSLDRMYEIGIRALFINPFFDTGTRLKKTEVAHRFPRGAFKGSPYAVYDHMSIEDDLLYESDDDYIDQSSAFKDFVIKAHRRGIRVVLDFITNHTSHDFPLQKYYPEWFLYKEDILSLESPYLSFADLGKKLPWGDAKHTVIPFINGDFYWSDTAQLNWEKDLPPAPNEPPNNPSLRAMFDYFITVANYWVAEFGVDGFRCDLADRIPQEFWVECISAVKKTAATYKQGVYTLDGDSIFIAETRSQDRETLHEAGFDFVYSSLAESLFDNRKLKDYLGSISGEKWLNFTDTYDFYPDSRLPESVYENISDNDLSRNSPAYWAIAATLPGLAMMYTGIEKKSWQFFLEAKDNTDADHSNAIAYEKINEIRATQKALWGSEMQTLGCNGEKSDAIIAYLRGVGKEKLIIIVNTSREDVSDVFVDVTVALESHERNYILKDLVTGSIFLRTGPMLQIDLKAQSYHIFKVEEQWG</sequence>
<dbReference type="InterPro" id="IPR017853">
    <property type="entry name" value="GH"/>
</dbReference>
<dbReference type="InterPro" id="IPR006047">
    <property type="entry name" value="GH13_cat_dom"/>
</dbReference>
<evidence type="ECO:0000259" key="1">
    <source>
        <dbReference type="SMART" id="SM00642"/>
    </source>
</evidence>
<dbReference type="AlphaFoldDB" id="A0A952AJD0"/>
<comment type="caution">
    <text evidence="2">The sequence shown here is derived from an EMBL/GenBank/DDBJ whole genome shotgun (WGS) entry which is preliminary data.</text>
</comment>
<dbReference type="Pfam" id="PF00128">
    <property type="entry name" value="Alpha-amylase"/>
    <property type="match status" value="1"/>
</dbReference>
<dbReference type="EMBL" id="JACFOF010000008">
    <property type="protein sequence ID" value="MBW7953843.1"/>
    <property type="molecule type" value="Genomic_DNA"/>
</dbReference>
<accession>A0A952AJD0</accession>
<dbReference type="Proteomes" id="UP000781173">
    <property type="component" value="Unassembled WGS sequence"/>
</dbReference>
<dbReference type="PANTHER" id="PTHR47786">
    <property type="entry name" value="ALPHA-1,4-GLUCAN:MALTOSE-1-PHOSPHATE MALTOSYLTRANSFERASE"/>
    <property type="match status" value="1"/>
</dbReference>
<evidence type="ECO:0000313" key="2">
    <source>
        <dbReference type="EMBL" id="MBW7953843.1"/>
    </source>
</evidence>
<dbReference type="GO" id="GO:0005975">
    <property type="term" value="P:carbohydrate metabolic process"/>
    <property type="evidence" value="ECO:0007669"/>
    <property type="project" value="InterPro"/>
</dbReference>
<dbReference type="Gene3D" id="2.60.40.1180">
    <property type="entry name" value="Golgi alpha-mannosidase II"/>
    <property type="match status" value="1"/>
</dbReference>
<dbReference type="PANTHER" id="PTHR47786:SF2">
    <property type="entry name" value="GLYCOSYL HYDROLASE FAMILY 13 CATALYTIC DOMAIN-CONTAINING PROTEIN"/>
    <property type="match status" value="1"/>
</dbReference>
<dbReference type="SUPFAM" id="SSF51011">
    <property type="entry name" value="Glycosyl hydrolase domain"/>
    <property type="match status" value="1"/>
</dbReference>
<name>A0A952AJD0_9BACT</name>
<dbReference type="SUPFAM" id="SSF51445">
    <property type="entry name" value="(Trans)glycosidases"/>
    <property type="match status" value="1"/>
</dbReference>
<protein>
    <recommendedName>
        <fullName evidence="1">Glycosyl hydrolase family 13 catalytic domain-containing protein</fullName>
    </recommendedName>
</protein>
<reference evidence="2" key="1">
    <citation type="journal article" date="2022" name="ISME J.">
        <title>A general approach to explore prokaryotic protein glycosylation reveals the unique surface layer modulation of an anammox bacterium.</title>
        <authorList>
            <person name="Pabst M."/>
            <person name="Grouzdev D.S."/>
            <person name="Lawson C.E."/>
            <person name="Kleikamp H.B.C."/>
            <person name="de Ram C."/>
            <person name="Louwen R."/>
            <person name="Lin Y.M."/>
            <person name="Lucker S."/>
            <person name="van Loosdrecht M.C.M."/>
            <person name="Laureni M."/>
        </authorList>
    </citation>
    <scope>NUCLEOTIDE SEQUENCE</scope>
    <source>
        <strain evidence="2">BROCD043</strain>
    </source>
</reference>
<organism evidence="2 3">
    <name type="scientific">Candidatus Dojkabacteria bacterium</name>
    <dbReference type="NCBI Taxonomy" id="2099670"/>
    <lineage>
        <taxon>Bacteria</taxon>
        <taxon>Candidatus Dojkabacteria</taxon>
    </lineage>
</organism>
<proteinExistence type="predicted"/>
<dbReference type="Gene3D" id="3.20.20.80">
    <property type="entry name" value="Glycosidases"/>
    <property type="match status" value="1"/>
</dbReference>
<evidence type="ECO:0000313" key="3">
    <source>
        <dbReference type="Proteomes" id="UP000781173"/>
    </source>
</evidence>